<dbReference type="GO" id="GO:0008270">
    <property type="term" value="F:zinc ion binding"/>
    <property type="evidence" value="ECO:0007669"/>
    <property type="project" value="UniProtKB-KW"/>
</dbReference>
<dbReference type="InterPro" id="IPR001202">
    <property type="entry name" value="WW_dom"/>
</dbReference>
<evidence type="ECO:0000256" key="2">
    <source>
        <dbReference type="ARBA" id="ARBA00022723"/>
    </source>
</evidence>
<sequence>MEPSYIDEMARMDGSVALPDALVEMENNQEDVVEATRLSASMSPKLHDADMSWLRRLEREMDKKLILDSDKINERIQRRKAHEEEMQQSMVSFTRQSKTNSLESSKSSVATAKSIDSATGILTHREPVADEWKEAFTADGKKYYYNRRTRESSWTCPENAILVNRSTDIPLESTVAASPVLSSTEHSETQISLTQTNKFMYCMFCGAQCRVWELMQHMSTCTILLTNKDERTAMYEEAVDITSELFSKQTRTTETQTSDKFLHYASVYAVHSDTDDRAPQPSDPLALLKRRRHASVPSTTFDVHQMNADLETKLSLLKLKRTVETAQSRQAISEQCRYCHRSFAEGRLSKHEAVCPRVFGTEMTWNNQIQSKKEVKPHVPRHSIKKSSMAKGIGLEGSYLEYQASLVTCPSCQRKFAPSGAQQHIEICQHVENKPKRIAKTYAIAS</sequence>
<dbReference type="PROSITE" id="PS01159">
    <property type="entry name" value="WW_DOMAIN_1"/>
    <property type="match status" value="1"/>
</dbReference>
<evidence type="ECO:0000313" key="11">
    <source>
        <dbReference type="Proteomes" id="UP000481153"/>
    </source>
</evidence>
<dbReference type="Pfam" id="PF00397">
    <property type="entry name" value="WW"/>
    <property type="match status" value="1"/>
</dbReference>
<feature type="domain" description="WW" evidence="8">
    <location>
        <begin position="126"/>
        <end position="159"/>
    </location>
</feature>
<dbReference type="Pfam" id="PF13913">
    <property type="entry name" value="zf-C2HC_2"/>
    <property type="match status" value="2"/>
</dbReference>
<dbReference type="Gene3D" id="2.20.70.10">
    <property type="match status" value="1"/>
</dbReference>
<organism evidence="10 11">
    <name type="scientific">Aphanomyces euteiches</name>
    <dbReference type="NCBI Taxonomy" id="100861"/>
    <lineage>
        <taxon>Eukaryota</taxon>
        <taxon>Sar</taxon>
        <taxon>Stramenopiles</taxon>
        <taxon>Oomycota</taxon>
        <taxon>Saprolegniomycetes</taxon>
        <taxon>Saprolegniales</taxon>
        <taxon>Verrucalvaceae</taxon>
        <taxon>Aphanomyces</taxon>
    </lineage>
</organism>
<dbReference type="EMBL" id="VJMJ01000001">
    <property type="protein sequence ID" value="KAF0745700.1"/>
    <property type="molecule type" value="Genomic_DNA"/>
</dbReference>
<feature type="domain" description="C2HC/C3H-type" evidence="9">
    <location>
        <begin position="405"/>
        <end position="434"/>
    </location>
</feature>
<dbReference type="Gene3D" id="3.30.160.60">
    <property type="entry name" value="Classic Zinc Finger"/>
    <property type="match status" value="1"/>
</dbReference>
<protein>
    <submittedName>
        <fullName evidence="10">Uncharacterized protein</fullName>
    </submittedName>
</protein>
<comment type="caution">
    <text evidence="10">The sequence shown here is derived from an EMBL/GenBank/DDBJ whole genome shotgun (WGS) entry which is preliminary data.</text>
</comment>
<evidence type="ECO:0000313" key="10">
    <source>
        <dbReference type="EMBL" id="KAF0745700.1"/>
    </source>
</evidence>
<dbReference type="PROSITE" id="PS52027">
    <property type="entry name" value="ZF_C2HC_C3H"/>
    <property type="match status" value="1"/>
</dbReference>
<evidence type="ECO:0000259" key="9">
    <source>
        <dbReference type="PROSITE" id="PS52027"/>
    </source>
</evidence>
<feature type="region of interest" description="Disordered" evidence="7">
    <location>
        <begin position="80"/>
        <end position="105"/>
    </location>
</feature>
<comment type="similarity">
    <text evidence="1">Belongs to the ZC2HC1 family.</text>
</comment>
<keyword evidence="11" id="KW-1185">Reference proteome</keyword>
<dbReference type="AlphaFoldDB" id="A0A6G0XYN5"/>
<dbReference type="Proteomes" id="UP000481153">
    <property type="component" value="Unassembled WGS sequence"/>
</dbReference>
<dbReference type="InterPro" id="IPR026104">
    <property type="entry name" value="ZNF_C2HC_dom_1C"/>
</dbReference>
<dbReference type="CDD" id="cd00201">
    <property type="entry name" value="WW"/>
    <property type="match status" value="1"/>
</dbReference>
<dbReference type="InterPro" id="IPR036020">
    <property type="entry name" value="WW_dom_sf"/>
</dbReference>
<evidence type="ECO:0000256" key="5">
    <source>
        <dbReference type="ARBA" id="ARBA00023054"/>
    </source>
</evidence>
<dbReference type="PANTHER" id="PTHR14649">
    <property type="entry name" value="ZINC FINGER C2HC DOMAIN-CONTAINING PROTEIN 1C"/>
    <property type="match status" value="1"/>
</dbReference>
<dbReference type="SUPFAM" id="SSF51045">
    <property type="entry name" value="WW domain"/>
    <property type="match status" value="1"/>
</dbReference>
<keyword evidence="2" id="KW-0479">Metal-binding</keyword>
<evidence type="ECO:0000256" key="7">
    <source>
        <dbReference type="SAM" id="MobiDB-lite"/>
    </source>
</evidence>
<evidence type="ECO:0000256" key="4">
    <source>
        <dbReference type="ARBA" id="ARBA00022833"/>
    </source>
</evidence>
<proteinExistence type="inferred from homology"/>
<reference evidence="10 11" key="1">
    <citation type="submission" date="2019-07" db="EMBL/GenBank/DDBJ databases">
        <title>Genomics analysis of Aphanomyces spp. identifies a new class of oomycete effector associated with host adaptation.</title>
        <authorList>
            <person name="Gaulin E."/>
        </authorList>
    </citation>
    <scope>NUCLEOTIDE SEQUENCE [LARGE SCALE GENOMIC DNA]</scope>
    <source>
        <strain evidence="10 11">ATCC 201684</strain>
    </source>
</reference>
<dbReference type="SMART" id="SM00456">
    <property type="entry name" value="WW"/>
    <property type="match status" value="1"/>
</dbReference>
<evidence type="ECO:0000259" key="8">
    <source>
        <dbReference type="PROSITE" id="PS50020"/>
    </source>
</evidence>
<keyword evidence="3 6" id="KW-0863">Zinc-finger</keyword>
<evidence type="ECO:0000256" key="6">
    <source>
        <dbReference type="PROSITE-ProRule" id="PRU01371"/>
    </source>
</evidence>
<dbReference type="InterPro" id="IPR049899">
    <property type="entry name" value="Znf_C2HC_C3H"/>
</dbReference>
<gene>
    <name evidence="10" type="ORF">Ae201684_000150</name>
</gene>
<name>A0A6G0XYN5_9STRA</name>
<keyword evidence="5" id="KW-0175">Coiled coil</keyword>
<feature type="compositionally biased region" description="Polar residues" evidence="7">
    <location>
        <begin position="87"/>
        <end position="96"/>
    </location>
</feature>
<evidence type="ECO:0000256" key="3">
    <source>
        <dbReference type="ARBA" id="ARBA00022771"/>
    </source>
</evidence>
<accession>A0A6G0XYN5</accession>
<dbReference type="PROSITE" id="PS50020">
    <property type="entry name" value="WW_DOMAIN_2"/>
    <property type="match status" value="1"/>
</dbReference>
<keyword evidence="4" id="KW-0862">Zinc</keyword>
<evidence type="ECO:0000256" key="1">
    <source>
        <dbReference type="ARBA" id="ARBA00010843"/>
    </source>
</evidence>
<dbReference type="PANTHER" id="PTHR14649:SF1">
    <property type="entry name" value="ZINC FINGER C2HC DOMAIN-CONTAINING PROTEIN 1C"/>
    <property type="match status" value="1"/>
</dbReference>
<dbReference type="VEuPathDB" id="FungiDB:AeMF1_011178"/>